<dbReference type="VEuPathDB" id="FungiDB:AeMF1_005543"/>
<feature type="region of interest" description="Disordered" evidence="1">
    <location>
        <begin position="68"/>
        <end position="271"/>
    </location>
</feature>
<feature type="compositionally biased region" description="Basic and acidic residues" evidence="1">
    <location>
        <begin position="91"/>
        <end position="103"/>
    </location>
</feature>
<dbReference type="EMBL" id="VJMJ01000122">
    <property type="protein sequence ID" value="KAF0733550.1"/>
    <property type="molecule type" value="Genomic_DNA"/>
</dbReference>
<feature type="compositionally biased region" description="Polar residues" evidence="1">
    <location>
        <begin position="210"/>
        <end position="223"/>
    </location>
</feature>
<evidence type="ECO:0000313" key="4">
    <source>
        <dbReference type="Proteomes" id="UP000481153"/>
    </source>
</evidence>
<gene>
    <name evidence="3" type="ORF">Ae201684_009784</name>
</gene>
<name>A0A6G0X0Z6_9STRA</name>
<feature type="compositionally biased region" description="Polar residues" evidence="1">
    <location>
        <begin position="111"/>
        <end position="128"/>
    </location>
</feature>
<evidence type="ECO:0000256" key="1">
    <source>
        <dbReference type="SAM" id="MobiDB-lite"/>
    </source>
</evidence>
<dbReference type="PROSITE" id="PS51444">
    <property type="entry name" value="FH2"/>
    <property type="match status" value="1"/>
</dbReference>
<feature type="compositionally biased region" description="Basic and acidic residues" evidence="1">
    <location>
        <begin position="68"/>
        <end position="80"/>
    </location>
</feature>
<dbReference type="InterPro" id="IPR015425">
    <property type="entry name" value="FH2_Formin"/>
</dbReference>
<reference evidence="3 4" key="1">
    <citation type="submission" date="2019-07" db="EMBL/GenBank/DDBJ databases">
        <title>Genomics analysis of Aphanomyces spp. identifies a new class of oomycete effector associated with host adaptation.</title>
        <authorList>
            <person name="Gaulin E."/>
        </authorList>
    </citation>
    <scope>NUCLEOTIDE SEQUENCE [LARGE SCALE GENOMIC DNA]</scope>
    <source>
        <strain evidence="3 4">ATCC 201684</strain>
    </source>
</reference>
<dbReference type="Pfam" id="PF10152">
    <property type="entry name" value="CCDC53"/>
    <property type="match status" value="3"/>
</dbReference>
<dbReference type="InterPro" id="IPR051144">
    <property type="entry name" value="Formin_homology_domain"/>
</dbReference>
<dbReference type="SUPFAM" id="SSF101447">
    <property type="entry name" value="Formin homology 2 domain (FH2 domain)"/>
    <property type="match status" value="1"/>
</dbReference>
<dbReference type="Pfam" id="PF02181">
    <property type="entry name" value="FH2"/>
    <property type="match status" value="1"/>
</dbReference>
<proteinExistence type="predicted"/>
<comment type="caution">
    <text evidence="3">The sequence shown here is derived from an EMBL/GenBank/DDBJ whole genome shotgun (WGS) entry which is preliminary data.</text>
</comment>
<sequence>MSFLAELQKRPKSVPALGNLGLVRAFKLEDMVEPPFPTKTTKQASQTYASPFNKSTIEILRDLERKAEEEELAKQRKSELSPEDLPTTVETKTKLPLAKEKSTSKLLNLVSRRQFNATTIEDNQASNDTPPPLAKIKENKQEEEKITTKPTLAPPKSKGNPMLEELMKKRGGGGGENGGKAPEPPVKPSKPAGNPMLEELMKKRNGGGSTNVDNASPPETSKPSRSSMLEEMMRRRQEPQDSSPERNASAKEEPRAPEPTPELPETNSDVPLIEHPTYKTYFLMLKRGCPRPAVEHRMVKDGEDPAILDMDPTKPLQIVALGDDPVLGKFFKMLKAGLPRPAVEQKLRLEGVSLNLLHLDPAQPTMKKDKIDAAFEELKEKKLEKFKKMLKVGMPQGAVEQAMVKDGLDPTWLNPSAAASSSPTNFNTRKVTKPDRIRKKLHWVVINQDAMQESTLWKQQGQATLSDASIAALEKLFTKSLQEDSAHLKKEQLTTMKSSRDLLQTKVVVNLMDMKKAQNIGITLARIKVPFEQIKDEILNMNPTIMSSMHLKALIDLWPDAQEMKAIREFDGDLQSLGTAERFCYVMRDTPRFTEKLQCLVFKQEFISRSHELRETILLVLRCVHQLCTSTELRDLLLLVLNMGNILNYGKEEGQSRVKGFSLGSLVKLSQTKAFVGQTTLLQFLVEVVDRDAPHLAQFDEEISLLERASRVVTQQLYMEKKALEGGRAHLDAEAQRILAEDSETNLTAAAIRFFLTKVDMELQDLTEQLNSLNEKKSMFLRYVGEEGNYELDELFSVLWAFTEEFRAAHRKFVLKKARAHKKKPPIAECA</sequence>
<dbReference type="InterPro" id="IPR042201">
    <property type="entry name" value="FH2_Formin_sf"/>
</dbReference>
<dbReference type="GO" id="GO:0071203">
    <property type="term" value="C:WASH complex"/>
    <property type="evidence" value="ECO:0007669"/>
    <property type="project" value="InterPro"/>
</dbReference>
<dbReference type="InterPro" id="IPR019309">
    <property type="entry name" value="WASHC3"/>
</dbReference>
<feature type="domain" description="FH2" evidence="2">
    <location>
        <begin position="428"/>
        <end position="831"/>
    </location>
</feature>
<dbReference type="PANTHER" id="PTHR45733">
    <property type="entry name" value="FORMIN-J"/>
    <property type="match status" value="1"/>
</dbReference>
<dbReference type="SMART" id="SM00498">
    <property type="entry name" value="FH2"/>
    <property type="match status" value="1"/>
</dbReference>
<dbReference type="Proteomes" id="UP000481153">
    <property type="component" value="Unassembled WGS sequence"/>
</dbReference>
<organism evidence="3 4">
    <name type="scientific">Aphanomyces euteiches</name>
    <dbReference type="NCBI Taxonomy" id="100861"/>
    <lineage>
        <taxon>Eukaryota</taxon>
        <taxon>Sar</taxon>
        <taxon>Stramenopiles</taxon>
        <taxon>Oomycota</taxon>
        <taxon>Saprolegniomycetes</taxon>
        <taxon>Saprolegniales</taxon>
        <taxon>Verrucalvaceae</taxon>
        <taxon>Aphanomyces</taxon>
    </lineage>
</organism>
<keyword evidence="4" id="KW-1185">Reference proteome</keyword>
<evidence type="ECO:0000259" key="2">
    <source>
        <dbReference type="PROSITE" id="PS51444"/>
    </source>
</evidence>
<accession>A0A6G0X0Z6</accession>
<feature type="compositionally biased region" description="Basic and acidic residues" evidence="1">
    <location>
        <begin position="135"/>
        <end position="147"/>
    </location>
</feature>
<dbReference type="AlphaFoldDB" id="A0A6G0X0Z6"/>
<dbReference type="PANTHER" id="PTHR45733:SF8">
    <property type="entry name" value="FORMIN-J"/>
    <property type="match status" value="1"/>
</dbReference>
<protein>
    <recommendedName>
        <fullName evidence="2">FH2 domain-containing protein</fullName>
    </recommendedName>
</protein>
<evidence type="ECO:0000313" key="3">
    <source>
        <dbReference type="EMBL" id="KAF0733550.1"/>
    </source>
</evidence>
<dbReference type="Gene3D" id="1.20.58.2220">
    <property type="entry name" value="Formin, FH2 domain"/>
    <property type="match status" value="1"/>
</dbReference>